<reference evidence="2 3" key="1">
    <citation type="journal article" date="2016" name="Mol. Biol. Evol.">
        <title>Comparative Genomics of Early-Diverging Mushroom-Forming Fungi Provides Insights into the Origins of Lignocellulose Decay Capabilities.</title>
        <authorList>
            <person name="Nagy L.G."/>
            <person name="Riley R."/>
            <person name="Tritt A."/>
            <person name="Adam C."/>
            <person name="Daum C."/>
            <person name="Floudas D."/>
            <person name="Sun H."/>
            <person name="Yadav J.S."/>
            <person name="Pangilinan J."/>
            <person name="Larsson K.H."/>
            <person name="Matsuura K."/>
            <person name="Barry K."/>
            <person name="Labutti K."/>
            <person name="Kuo R."/>
            <person name="Ohm R.A."/>
            <person name="Bhattacharya S.S."/>
            <person name="Shirouzu T."/>
            <person name="Yoshinaga Y."/>
            <person name="Martin F.M."/>
            <person name="Grigoriev I.V."/>
            <person name="Hibbett D.S."/>
        </authorList>
    </citation>
    <scope>NUCLEOTIDE SEQUENCE [LARGE SCALE GENOMIC DNA]</scope>
    <source>
        <strain evidence="2 3">TUFC12733</strain>
    </source>
</reference>
<organism evidence="2 3">
    <name type="scientific">Calocera viscosa (strain TUFC12733)</name>
    <dbReference type="NCBI Taxonomy" id="1330018"/>
    <lineage>
        <taxon>Eukaryota</taxon>
        <taxon>Fungi</taxon>
        <taxon>Dikarya</taxon>
        <taxon>Basidiomycota</taxon>
        <taxon>Agaricomycotina</taxon>
        <taxon>Dacrymycetes</taxon>
        <taxon>Dacrymycetales</taxon>
        <taxon>Dacrymycetaceae</taxon>
        <taxon>Calocera</taxon>
    </lineage>
</organism>
<dbReference type="OrthoDB" id="160374at2759"/>
<dbReference type="EMBL" id="KV417291">
    <property type="protein sequence ID" value="KZO94986.1"/>
    <property type="molecule type" value="Genomic_DNA"/>
</dbReference>
<evidence type="ECO:0008006" key="4">
    <source>
        <dbReference type="Google" id="ProtNLM"/>
    </source>
</evidence>
<name>A0A167KTH2_CALVF</name>
<accession>A0A167KTH2</accession>
<proteinExistence type="predicted"/>
<gene>
    <name evidence="2" type="ORF">CALVIDRAFT_185996</name>
</gene>
<feature type="region of interest" description="Disordered" evidence="1">
    <location>
        <begin position="521"/>
        <end position="543"/>
    </location>
</feature>
<dbReference type="Proteomes" id="UP000076738">
    <property type="component" value="Unassembled WGS sequence"/>
</dbReference>
<evidence type="ECO:0000313" key="2">
    <source>
        <dbReference type="EMBL" id="KZO94986.1"/>
    </source>
</evidence>
<dbReference type="AlphaFoldDB" id="A0A167KTH2"/>
<keyword evidence="3" id="KW-1185">Reference proteome</keyword>
<evidence type="ECO:0000256" key="1">
    <source>
        <dbReference type="SAM" id="MobiDB-lite"/>
    </source>
</evidence>
<dbReference type="STRING" id="1330018.A0A167KTH2"/>
<protein>
    <recommendedName>
        <fullName evidence="4">Nucleolar 27S pre-rRNA processing Urb2/Npa2 C-terminal domain-containing protein</fullName>
    </recommendedName>
</protein>
<evidence type="ECO:0000313" key="3">
    <source>
        <dbReference type="Proteomes" id="UP000076738"/>
    </source>
</evidence>
<sequence length="778" mass="85534">MTTTLDALSSSEAFIRALKAPHDPPTSSSVHKIELATRAWFARDLYIPGKAELIADWALTRLLKDRNNSSTVLDHRYWQLLSSVCSIGEDKQSWLRSILARIPTLPIFSSLFGCLHGSDNFPKSFFADVASVYEATAPMSVPKASADALFECLTAAVRSLSTAGLSSMSSTGSSMLLGDAEFSRYVSLVLRSLLKAWESVSSKKRISMLFLNDCLVDWALALEAARNTPLNSLRPCEEALLDIGRLVLFNADTLRTWTENLAAWQVVLDKVEHGLEHPSVLRLLPLLLTTFVTSLRGNPGAVPSSSLATNGFGLLQHATVPVVQCMLNFLGTYSTDDAWKCRQDILSLVFTERLHDPSNNDSVTTVIQQVRASSLQLQSQCRTEQRTGCDEALNIIDIALQIDFSFIEDDIDLLLSSCVDMGSELNATFGEVLTRVLEFHTRTRSLHVILNKICDMLHAIGGDDAASEDVYRLYIAGPLFSARWERALNIAITNFLPPGQVAGVYQHMNKSLLDACGGHAAPAIQPASPPSKRRRLSSTRERSTTIDDTRFPLLSRYGAVLYSALLRWETPEDIFQAVIGQLAELYDGLLESVQEIALPETIDASQFGGEEKFAGVLRLFRIGFEMDPPLVTDAAASATLTWITIALSSSDASLELWTESFRAGLQMLRKNPSRYSDLSEQIIGTFLRRISTPPPARTSEGAQPLHALDTLSDAVITDGLRLTDALGTSAQLRLAAQVIITCVAQESTICKVLSSSASFWELRRLRGMYPRGYMPSCR</sequence>